<dbReference type="SMART" id="SM00849">
    <property type="entry name" value="Lactamase_B"/>
    <property type="match status" value="1"/>
</dbReference>
<dbReference type="EMBL" id="NFZS01000004">
    <property type="protein sequence ID" value="RAO74959.1"/>
    <property type="molecule type" value="Genomic_DNA"/>
</dbReference>
<gene>
    <name evidence="2" type="ORF">CA260_12625</name>
</gene>
<evidence type="ECO:0000313" key="2">
    <source>
        <dbReference type="EMBL" id="RAO74959.1"/>
    </source>
</evidence>
<dbReference type="Gene3D" id="3.60.15.10">
    <property type="entry name" value="Ribonuclease Z/Hydroxyacylglutathione hydrolase-like"/>
    <property type="match status" value="1"/>
</dbReference>
<dbReference type="Pfam" id="PF00753">
    <property type="entry name" value="Lactamase_B"/>
    <property type="match status" value="1"/>
</dbReference>
<keyword evidence="3" id="KW-1185">Reference proteome</keyword>
<dbReference type="GO" id="GO:0016787">
    <property type="term" value="F:hydrolase activity"/>
    <property type="evidence" value="ECO:0007669"/>
    <property type="project" value="UniProtKB-KW"/>
</dbReference>
<dbReference type="PANTHER" id="PTHR42951">
    <property type="entry name" value="METALLO-BETA-LACTAMASE DOMAIN-CONTAINING"/>
    <property type="match status" value="1"/>
</dbReference>
<dbReference type="PANTHER" id="PTHR42951:SF22">
    <property type="entry name" value="METALLO BETA-LACTAMASE SUPERFAMILY LIPOPROTEIN"/>
    <property type="match status" value="1"/>
</dbReference>
<reference evidence="2 3" key="1">
    <citation type="journal article" date="2018" name="Genet. Mol. Biol.">
        <title>The genome sequence of Dyella jiangningensis FCAV SCS01 from a lignocellulose-decomposing microbial consortium metagenome reveals potential for biotechnological applications.</title>
        <authorList>
            <person name="Desiderato J.G."/>
            <person name="Alvarenga D.O."/>
            <person name="Constancio M.T.L."/>
            <person name="Alves L.M.C."/>
            <person name="Varani A.M."/>
        </authorList>
    </citation>
    <scope>NUCLEOTIDE SEQUENCE [LARGE SCALE GENOMIC DNA]</scope>
    <source>
        <strain evidence="2 3">FCAV SCS01</strain>
    </source>
</reference>
<organism evidence="2 3">
    <name type="scientific">Dyella jiangningensis</name>
    <dbReference type="NCBI Taxonomy" id="1379159"/>
    <lineage>
        <taxon>Bacteria</taxon>
        <taxon>Pseudomonadati</taxon>
        <taxon>Pseudomonadota</taxon>
        <taxon>Gammaproteobacteria</taxon>
        <taxon>Lysobacterales</taxon>
        <taxon>Rhodanobacteraceae</taxon>
        <taxon>Dyella</taxon>
    </lineage>
</organism>
<dbReference type="AlphaFoldDB" id="A0A328NYL7"/>
<proteinExistence type="predicted"/>
<dbReference type="SUPFAM" id="SSF56281">
    <property type="entry name" value="Metallo-hydrolase/oxidoreductase"/>
    <property type="match status" value="1"/>
</dbReference>
<dbReference type="InterPro" id="IPR036866">
    <property type="entry name" value="RibonucZ/Hydroxyglut_hydro"/>
</dbReference>
<evidence type="ECO:0000259" key="1">
    <source>
        <dbReference type="SMART" id="SM00849"/>
    </source>
</evidence>
<feature type="domain" description="Metallo-beta-lactamase" evidence="1">
    <location>
        <begin position="19"/>
        <end position="224"/>
    </location>
</feature>
<dbReference type="CDD" id="cd07726">
    <property type="entry name" value="ST1585-like_MBL-fold"/>
    <property type="match status" value="1"/>
</dbReference>
<protein>
    <submittedName>
        <fullName evidence="2">MBL fold metallo-hydrolase</fullName>
    </submittedName>
</protein>
<evidence type="ECO:0000313" key="3">
    <source>
        <dbReference type="Proteomes" id="UP000248926"/>
    </source>
</evidence>
<name>A0A328NYL7_9GAMM</name>
<dbReference type="InterPro" id="IPR050855">
    <property type="entry name" value="NDM-1-like"/>
</dbReference>
<dbReference type="InterPro" id="IPR001279">
    <property type="entry name" value="Metallo-B-lactamas"/>
</dbReference>
<comment type="caution">
    <text evidence="2">The sequence shown here is derived from an EMBL/GenBank/DDBJ whole genome shotgun (WGS) entry which is preliminary data.</text>
</comment>
<dbReference type="Proteomes" id="UP000248926">
    <property type="component" value="Unassembled WGS sequence"/>
</dbReference>
<keyword evidence="2" id="KW-0378">Hydrolase</keyword>
<accession>A0A328NYL7</accession>
<sequence>MAMNHGIHTIDTGFVRPHFDAAYLVVENGRGAFIDCGTHYAVPRMLEALGNAELSPADVDWLILTHVHLDHAGGAGELIAQLPNAKLVVHPRGARHMIDPNQLWAGASAVYGESVMEETYGRLRPIRAERVVEAPDGHVVDLAGRLLRCLETPGHARHHLTVYDERANVCFTGDVFGLSYREFDTANGPFILPTTSPVQFDPQALHASIDRLVALKPAAMYLTHYNRVEDIERLSHDLHAQIDAMVAIAETAQHDHADRAQRHAVMKEELTGLYGARAWAHGWEGSRDDLLELIGMDIELNAQGLGVWLDNMQKRAS</sequence>
<dbReference type="OrthoDB" id="9802991at2"/>
<dbReference type="InterPro" id="IPR037482">
    <property type="entry name" value="ST1585_MBL-fold"/>
</dbReference>